<dbReference type="Gene3D" id="3.30.70.940">
    <property type="entry name" value="NusG, N-terminal domain"/>
    <property type="match status" value="1"/>
</dbReference>
<dbReference type="InterPro" id="IPR036735">
    <property type="entry name" value="NGN_dom_sf"/>
</dbReference>
<accession>A0ABS2F4N8</accession>
<evidence type="ECO:0000313" key="2">
    <source>
        <dbReference type="EMBL" id="MBM6775474.1"/>
    </source>
</evidence>
<dbReference type="SUPFAM" id="SSF82679">
    <property type="entry name" value="N-utilization substance G protein NusG, N-terminal domain"/>
    <property type="match status" value="1"/>
</dbReference>
<comment type="caution">
    <text evidence="2">The sequence shown here is derived from an EMBL/GenBank/DDBJ whole genome shotgun (WGS) entry which is preliminary data.</text>
</comment>
<organism evidence="2 3">
    <name type="scientific">Olsenella profusa</name>
    <dbReference type="NCBI Taxonomy" id="138595"/>
    <lineage>
        <taxon>Bacteria</taxon>
        <taxon>Bacillati</taxon>
        <taxon>Actinomycetota</taxon>
        <taxon>Coriobacteriia</taxon>
        <taxon>Coriobacteriales</taxon>
        <taxon>Atopobiaceae</taxon>
        <taxon>Olsenella</taxon>
    </lineage>
</organism>
<protein>
    <recommendedName>
        <fullName evidence="4">NusG-like N-terminal domain-containing protein</fullName>
    </recommendedName>
</protein>
<name>A0ABS2F4N8_9ACTN</name>
<reference evidence="2 3" key="1">
    <citation type="journal article" date="2021" name="Sci. Rep.">
        <title>The distribution of antibiotic resistance genes in chicken gut microbiota commensals.</title>
        <authorList>
            <person name="Juricova H."/>
            <person name="Matiasovicova J."/>
            <person name="Kubasova T."/>
            <person name="Cejkova D."/>
            <person name="Rychlik I."/>
        </authorList>
    </citation>
    <scope>NUCLEOTIDE SEQUENCE [LARGE SCALE GENOMIC DNA]</scope>
    <source>
        <strain evidence="2 3">An794</strain>
    </source>
</reference>
<evidence type="ECO:0008006" key="4">
    <source>
        <dbReference type="Google" id="ProtNLM"/>
    </source>
</evidence>
<evidence type="ECO:0000313" key="3">
    <source>
        <dbReference type="Proteomes" id="UP000712527"/>
    </source>
</evidence>
<keyword evidence="3" id="KW-1185">Reference proteome</keyword>
<feature type="region of interest" description="Disordered" evidence="1">
    <location>
        <begin position="1"/>
        <end position="31"/>
    </location>
</feature>
<gene>
    <name evidence="2" type="ORF">H9X80_07985</name>
</gene>
<dbReference type="Proteomes" id="UP000712527">
    <property type="component" value="Unassembled WGS sequence"/>
</dbReference>
<dbReference type="RefSeq" id="WP_204793810.1">
    <property type="nucleotide sequence ID" value="NZ_JACSNQ010000020.1"/>
</dbReference>
<proteinExistence type="predicted"/>
<evidence type="ECO:0000256" key="1">
    <source>
        <dbReference type="SAM" id="MobiDB-lite"/>
    </source>
</evidence>
<sequence>MDGLAAQARMTGVTAPTPTAQGVHHVAPGLPLGRRSPRGRLRWYLLSVPAGRERSTCEKLLRLVPGDLLEDAFVPARERWMKRADGWRIETVNMYPGYAFACSRDAAGLAKTLSHLTVPATLVGTTERSWMPLADEAAQWFSQVMDGSHVIRGSMGEIVDGTLHVWRGPLVNQEARVRKIDRYRRSCIVSVCDTGGGFTERVALEVPTKS</sequence>
<dbReference type="EMBL" id="JACSNQ010000020">
    <property type="protein sequence ID" value="MBM6775474.1"/>
    <property type="molecule type" value="Genomic_DNA"/>
</dbReference>